<feature type="compositionally biased region" description="Low complexity" evidence="1">
    <location>
        <begin position="14"/>
        <end position="23"/>
    </location>
</feature>
<feature type="transmembrane region" description="Helical" evidence="2">
    <location>
        <begin position="32"/>
        <end position="49"/>
    </location>
</feature>
<dbReference type="AlphaFoldDB" id="A0A1E3Q3M9"/>
<dbReference type="Proteomes" id="UP000094385">
    <property type="component" value="Unassembled WGS sequence"/>
</dbReference>
<gene>
    <name evidence="3" type="ORF">LIPSTDRAFT_73024</name>
</gene>
<name>A0A1E3Q3M9_LIPST</name>
<evidence type="ECO:0000313" key="3">
    <source>
        <dbReference type="EMBL" id="ODQ72286.1"/>
    </source>
</evidence>
<keyword evidence="2" id="KW-0812">Transmembrane</keyword>
<evidence type="ECO:0000256" key="1">
    <source>
        <dbReference type="SAM" id="MobiDB-lite"/>
    </source>
</evidence>
<keyword evidence="2" id="KW-1133">Transmembrane helix</keyword>
<evidence type="ECO:0000256" key="2">
    <source>
        <dbReference type="SAM" id="Phobius"/>
    </source>
</evidence>
<keyword evidence="2" id="KW-0472">Membrane</keyword>
<dbReference type="EMBL" id="KV454296">
    <property type="protein sequence ID" value="ODQ72286.1"/>
    <property type="molecule type" value="Genomic_DNA"/>
</dbReference>
<feature type="region of interest" description="Disordered" evidence="1">
    <location>
        <begin position="1"/>
        <end position="27"/>
    </location>
</feature>
<accession>A0A1E3Q3M9</accession>
<organism evidence="3 4">
    <name type="scientific">Lipomyces starkeyi NRRL Y-11557</name>
    <dbReference type="NCBI Taxonomy" id="675824"/>
    <lineage>
        <taxon>Eukaryota</taxon>
        <taxon>Fungi</taxon>
        <taxon>Dikarya</taxon>
        <taxon>Ascomycota</taxon>
        <taxon>Saccharomycotina</taxon>
        <taxon>Lipomycetes</taxon>
        <taxon>Lipomycetales</taxon>
        <taxon>Lipomycetaceae</taxon>
        <taxon>Lipomyces</taxon>
    </lineage>
</organism>
<protein>
    <submittedName>
        <fullName evidence="3">Uncharacterized protein</fullName>
    </submittedName>
</protein>
<proteinExistence type="predicted"/>
<evidence type="ECO:0000313" key="4">
    <source>
        <dbReference type="Proteomes" id="UP000094385"/>
    </source>
</evidence>
<reference evidence="3 4" key="1">
    <citation type="journal article" date="2016" name="Proc. Natl. Acad. Sci. U.S.A.">
        <title>Comparative genomics of biotechnologically important yeasts.</title>
        <authorList>
            <person name="Riley R."/>
            <person name="Haridas S."/>
            <person name="Wolfe K.H."/>
            <person name="Lopes M.R."/>
            <person name="Hittinger C.T."/>
            <person name="Goeker M."/>
            <person name="Salamov A.A."/>
            <person name="Wisecaver J.H."/>
            <person name="Long T.M."/>
            <person name="Calvey C.H."/>
            <person name="Aerts A.L."/>
            <person name="Barry K.W."/>
            <person name="Choi C."/>
            <person name="Clum A."/>
            <person name="Coughlan A.Y."/>
            <person name="Deshpande S."/>
            <person name="Douglass A.P."/>
            <person name="Hanson S.J."/>
            <person name="Klenk H.-P."/>
            <person name="LaButti K.M."/>
            <person name="Lapidus A."/>
            <person name="Lindquist E.A."/>
            <person name="Lipzen A.M."/>
            <person name="Meier-Kolthoff J.P."/>
            <person name="Ohm R.A."/>
            <person name="Otillar R.P."/>
            <person name="Pangilinan J.L."/>
            <person name="Peng Y."/>
            <person name="Rokas A."/>
            <person name="Rosa C.A."/>
            <person name="Scheuner C."/>
            <person name="Sibirny A.A."/>
            <person name="Slot J.C."/>
            <person name="Stielow J.B."/>
            <person name="Sun H."/>
            <person name="Kurtzman C.P."/>
            <person name="Blackwell M."/>
            <person name="Grigoriev I.V."/>
            <person name="Jeffries T.W."/>
        </authorList>
    </citation>
    <scope>NUCLEOTIDE SEQUENCE [LARGE SCALE GENOMIC DNA]</scope>
    <source>
        <strain evidence="3 4">NRRL Y-11557</strain>
    </source>
</reference>
<keyword evidence="4" id="KW-1185">Reference proteome</keyword>
<sequence length="59" mass="6617">MDSTIFHSSHSSRHVSSSVSSPVAPTRDGRRINTFYITVVSVAFTAGRVRQNMSFFIKR</sequence>